<dbReference type="Proteomes" id="UP001222680">
    <property type="component" value="Chromosome"/>
</dbReference>
<protein>
    <submittedName>
        <fullName evidence="2">Uncharacterized protein</fullName>
    </submittedName>
</protein>
<sequence length="90" mass="9729">MFFQSEGSVFSDDSLTRTRQSSGNSCSKIHSCCRTQSGSSSLDFCGDGPIGASLELIKPEEEMNRSHDGNLGSNDMLRDFIAWAVGTACR</sequence>
<evidence type="ECO:0000313" key="2">
    <source>
        <dbReference type="EMBL" id="WFN96982.1"/>
    </source>
</evidence>
<reference evidence="2 3" key="1">
    <citation type="submission" date="2022-02" db="EMBL/GenBank/DDBJ databases">
        <title>Phenotypic, genotypic and serological characterization of Edwardsiella ictaluri from catfish and ornamental fish species.</title>
        <authorList>
            <person name="Rose D."/>
            <person name="Tekedar H.C."/>
            <person name="Waldbieser G.C."/>
            <person name="Aarattuthodi S."/>
            <person name="Griffin M.J."/>
        </authorList>
    </citation>
    <scope>NUCLEOTIDE SEQUENCE [LARGE SCALE GENOMIC DNA]</scope>
    <source>
        <strain evidence="2 3">13 TAL-140 K3</strain>
    </source>
</reference>
<dbReference type="EMBL" id="CP092014">
    <property type="protein sequence ID" value="WFN96982.1"/>
    <property type="molecule type" value="Genomic_DNA"/>
</dbReference>
<gene>
    <name evidence="2" type="ORF">MAY91_02305</name>
</gene>
<keyword evidence="3" id="KW-1185">Reference proteome</keyword>
<dbReference type="GeneID" id="69539865"/>
<evidence type="ECO:0000313" key="3">
    <source>
        <dbReference type="Proteomes" id="UP001222680"/>
    </source>
</evidence>
<proteinExistence type="predicted"/>
<dbReference type="RefSeq" id="WP_015872233.1">
    <property type="nucleotide sequence ID" value="NZ_AP028097.1"/>
</dbReference>
<evidence type="ECO:0000256" key="1">
    <source>
        <dbReference type="SAM" id="MobiDB-lite"/>
    </source>
</evidence>
<name>A0ABY8GI40_EDWIC</name>
<feature type="region of interest" description="Disordered" evidence="1">
    <location>
        <begin position="1"/>
        <end position="30"/>
    </location>
</feature>
<organism evidence="2 3">
    <name type="scientific">Edwardsiella ictaluri</name>
    <dbReference type="NCBI Taxonomy" id="67780"/>
    <lineage>
        <taxon>Bacteria</taxon>
        <taxon>Pseudomonadati</taxon>
        <taxon>Pseudomonadota</taxon>
        <taxon>Gammaproteobacteria</taxon>
        <taxon>Enterobacterales</taxon>
        <taxon>Hafniaceae</taxon>
        <taxon>Edwardsiella</taxon>
    </lineage>
</organism>
<accession>A0ABY8GI40</accession>